<dbReference type="OrthoDB" id="20669at2759"/>
<accession>A0A2V1ECL3</accession>
<feature type="region of interest" description="Disordered" evidence="2">
    <location>
        <begin position="1"/>
        <end position="51"/>
    </location>
</feature>
<dbReference type="Proteomes" id="UP000244855">
    <property type="component" value="Unassembled WGS sequence"/>
</dbReference>
<keyword evidence="4" id="KW-1185">Reference proteome</keyword>
<evidence type="ECO:0000313" key="4">
    <source>
        <dbReference type="Proteomes" id="UP000244855"/>
    </source>
</evidence>
<dbReference type="InterPro" id="IPR001680">
    <property type="entry name" value="WD40_rpt"/>
</dbReference>
<dbReference type="SUPFAM" id="SSF50978">
    <property type="entry name" value="WD40 repeat-like"/>
    <property type="match status" value="1"/>
</dbReference>
<dbReference type="InterPro" id="IPR036322">
    <property type="entry name" value="WD40_repeat_dom_sf"/>
</dbReference>
<reference evidence="3 4" key="1">
    <citation type="journal article" date="2018" name="Sci. Rep.">
        <title>Comparative genomics provides insights into the lifestyle and reveals functional heterogeneity of dark septate endophytic fungi.</title>
        <authorList>
            <person name="Knapp D.G."/>
            <person name="Nemeth J.B."/>
            <person name="Barry K."/>
            <person name="Hainaut M."/>
            <person name="Henrissat B."/>
            <person name="Johnson J."/>
            <person name="Kuo A."/>
            <person name="Lim J.H.P."/>
            <person name="Lipzen A."/>
            <person name="Nolan M."/>
            <person name="Ohm R.A."/>
            <person name="Tamas L."/>
            <person name="Grigoriev I.V."/>
            <person name="Spatafora J.W."/>
            <person name="Nagy L.G."/>
            <person name="Kovacs G.M."/>
        </authorList>
    </citation>
    <scope>NUCLEOTIDE SEQUENCE [LARGE SCALE GENOMIC DNA]</scope>
    <source>
        <strain evidence="3 4">DSE2036</strain>
    </source>
</reference>
<dbReference type="AlphaFoldDB" id="A0A2V1ECL3"/>
<protein>
    <submittedName>
        <fullName evidence="3">WD40 repeat-like protein</fullName>
    </submittedName>
</protein>
<dbReference type="PANTHER" id="PTHR43991:SF12">
    <property type="entry name" value="WD REPEAT PROTEIN (AFU_ORTHOLOGUE AFUA_8G05640)"/>
    <property type="match status" value="1"/>
</dbReference>
<gene>
    <name evidence="3" type="ORF">DM02DRAFT_637616</name>
</gene>
<dbReference type="PROSITE" id="PS50294">
    <property type="entry name" value="WD_REPEATS_REGION"/>
    <property type="match status" value="1"/>
</dbReference>
<keyword evidence="1" id="KW-0853">WD repeat</keyword>
<name>A0A2V1ECL3_9PLEO</name>
<feature type="compositionally biased region" description="Polar residues" evidence="2">
    <location>
        <begin position="29"/>
        <end position="38"/>
    </location>
</feature>
<feature type="compositionally biased region" description="Polar residues" evidence="2">
    <location>
        <begin position="1"/>
        <end position="13"/>
    </location>
</feature>
<dbReference type="STRING" id="97972.A0A2V1ECL3"/>
<evidence type="ECO:0000256" key="1">
    <source>
        <dbReference type="PROSITE-ProRule" id="PRU00221"/>
    </source>
</evidence>
<organism evidence="3 4">
    <name type="scientific">Periconia macrospinosa</name>
    <dbReference type="NCBI Taxonomy" id="97972"/>
    <lineage>
        <taxon>Eukaryota</taxon>
        <taxon>Fungi</taxon>
        <taxon>Dikarya</taxon>
        <taxon>Ascomycota</taxon>
        <taxon>Pezizomycotina</taxon>
        <taxon>Dothideomycetes</taxon>
        <taxon>Pleosporomycetidae</taxon>
        <taxon>Pleosporales</taxon>
        <taxon>Massarineae</taxon>
        <taxon>Periconiaceae</taxon>
        <taxon>Periconia</taxon>
    </lineage>
</organism>
<feature type="repeat" description="WD" evidence="1">
    <location>
        <begin position="440"/>
        <end position="472"/>
    </location>
</feature>
<dbReference type="EMBL" id="KZ805301">
    <property type="protein sequence ID" value="PVI08287.1"/>
    <property type="molecule type" value="Genomic_DNA"/>
</dbReference>
<dbReference type="PROSITE" id="PS50082">
    <property type="entry name" value="WD_REPEATS_2"/>
    <property type="match status" value="1"/>
</dbReference>
<dbReference type="InterPro" id="IPR015943">
    <property type="entry name" value="WD40/YVTN_repeat-like_dom_sf"/>
</dbReference>
<sequence>MASSSPHAHMTSQPPSPNGISAAAILATLSDSRPSSSHVGHIHAFSDDDEPGGISLTNYIDSFSAPEVPFASHHAPEDPGDAAQVSMDQTPYTALDQHAAALEALTMEQLPTPSLPIPTPDNLDAIMSITFSGHQDFVPSTYEEHLSIHDTTAFFDITSFFQYYARLPKALCPSLEIVQPPETVTREDLNGDKCDFQGIDWTERAPRSDIRAQRDSFEKAKIRHRVFEGHGITHSHRLRNTEDYFAFQRMNTRHRVIYPHFQLRNLMTALSRNDIIYATKKAILRTDALGSPAVPIIDLQKRLLNGSPCQVTTLAAQDNVLIAGGFEGDYAIADLSSTSEESVHYGMIKDYSAESKSYISNHVHMFNSRTSYTPQAVLCSNDYRLRVLDCTTDTFIHSFMYPTAVNCSATSPDGRMRVIVGDFHETLIANAETGQPFETLNAHSDHAFACAWADDGIHVASAAQDSTIAVWDARFWQRPLVVMPSELSIPRVLRFSPIGSGPRVLISAEADDYISIINAQTWDSKQVFDFFGPVAGISMTPDGQSLFVANSDRRFGGIIELERTGRAGHDAASRARSRWTGDDTYAGDDISDDFEHADWGGDSDMEVDPRVMNNASARERRGVDLGDFVI</sequence>
<dbReference type="SMART" id="SM00320">
    <property type="entry name" value="WD40"/>
    <property type="match status" value="1"/>
</dbReference>
<evidence type="ECO:0000313" key="3">
    <source>
        <dbReference type="EMBL" id="PVI08287.1"/>
    </source>
</evidence>
<dbReference type="Gene3D" id="2.130.10.10">
    <property type="entry name" value="YVTN repeat-like/Quinoprotein amine dehydrogenase"/>
    <property type="match status" value="1"/>
</dbReference>
<evidence type="ECO:0000256" key="2">
    <source>
        <dbReference type="SAM" id="MobiDB-lite"/>
    </source>
</evidence>
<dbReference type="Pfam" id="PF00400">
    <property type="entry name" value="WD40"/>
    <property type="match status" value="1"/>
</dbReference>
<proteinExistence type="predicted"/>
<dbReference type="PANTHER" id="PTHR43991">
    <property type="entry name" value="WD REPEAT PROTEIN (AFU_ORTHOLOGUE AFUA_8G05640)-RELATED"/>
    <property type="match status" value="1"/>
</dbReference>